<keyword evidence="3" id="KW-0547">Nucleotide-binding</keyword>
<dbReference type="PANTHER" id="PTHR43085:SF1">
    <property type="entry name" value="PSEUDOURIDINE KINASE-RELATED"/>
    <property type="match status" value="1"/>
</dbReference>
<accession>A0A7Z7PQ95</accession>
<organism evidence="7 8">
    <name type="scientific">Mesotoga infera</name>
    <dbReference type="NCBI Taxonomy" id="1236046"/>
    <lineage>
        <taxon>Bacteria</taxon>
        <taxon>Thermotogati</taxon>
        <taxon>Thermotogota</taxon>
        <taxon>Thermotogae</taxon>
        <taxon>Kosmotogales</taxon>
        <taxon>Kosmotogaceae</taxon>
        <taxon>Mesotoga</taxon>
    </lineage>
</organism>
<evidence type="ECO:0000313" key="8">
    <source>
        <dbReference type="Proteomes" id="UP000250796"/>
    </source>
</evidence>
<proteinExistence type="inferred from homology"/>
<dbReference type="Proteomes" id="UP000250796">
    <property type="component" value="Chromosome MESINF"/>
</dbReference>
<feature type="domain" description="Carbohydrate kinase PfkB" evidence="6">
    <location>
        <begin position="7"/>
        <end position="300"/>
    </location>
</feature>
<dbReference type="SUPFAM" id="SSF53613">
    <property type="entry name" value="Ribokinase-like"/>
    <property type="match status" value="1"/>
</dbReference>
<evidence type="ECO:0000256" key="4">
    <source>
        <dbReference type="ARBA" id="ARBA00022777"/>
    </source>
</evidence>
<evidence type="ECO:0000256" key="3">
    <source>
        <dbReference type="ARBA" id="ARBA00022741"/>
    </source>
</evidence>
<keyword evidence="5" id="KW-0067">ATP-binding</keyword>
<dbReference type="KEGG" id="minf:MESINF_0087"/>
<keyword evidence="2 7" id="KW-0808">Transferase</keyword>
<dbReference type="Gene3D" id="3.40.1190.20">
    <property type="match status" value="1"/>
</dbReference>
<dbReference type="GO" id="GO:0008673">
    <property type="term" value="F:2-dehydro-3-deoxygluconokinase activity"/>
    <property type="evidence" value="ECO:0007669"/>
    <property type="project" value="UniProtKB-EC"/>
</dbReference>
<dbReference type="RefSeq" id="WP_169697995.1">
    <property type="nucleotide sequence ID" value="NZ_LS974202.1"/>
</dbReference>
<dbReference type="PANTHER" id="PTHR43085">
    <property type="entry name" value="HEXOKINASE FAMILY MEMBER"/>
    <property type="match status" value="1"/>
</dbReference>
<dbReference type="GO" id="GO:0005524">
    <property type="term" value="F:ATP binding"/>
    <property type="evidence" value="ECO:0007669"/>
    <property type="project" value="UniProtKB-KW"/>
</dbReference>
<keyword evidence="8" id="KW-1185">Reference proteome</keyword>
<dbReference type="PRINTS" id="PR00990">
    <property type="entry name" value="RIBOKINASE"/>
</dbReference>
<dbReference type="InterPro" id="IPR002139">
    <property type="entry name" value="Ribo/fructo_kinase"/>
</dbReference>
<dbReference type="Pfam" id="PF00294">
    <property type="entry name" value="PfkB"/>
    <property type="match status" value="1"/>
</dbReference>
<protein>
    <submittedName>
        <fullName evidence="7">Putative 2-dehydro-3-deoxygluconokinase</fullName>
        <ecNumber evidence="7">2.7.1.45</ecNumber>
    </submittedName>
</protein>
<dbReference type="CDD" id="cd01166">
    <property type="entry name" value="KdgK"/>
    <property type="match status" value="1"/>
</dbReference>
<dbReference type="InterPro" id="IPR029056">
    <property type="entry name" value="Ribokinase-like"/>
</dbReference>
<evidence type="ECO:0000256" key="2">
    <source>
        <dbReference type="ARBA" id="ARBA00022679"/>
    </source>
</evidence>
<keyword evidence="4 7" id="KW-0418">Kinase</keyword>
<evidence type="ECO:0000256" key="5">
    <source>
        <dbReference type="ARBA" id="ARBA00022840"/>
    </source>
</evidence>
<dbReference type="EMBL" id="LS974202">
    <property type="protein sequence ID" value="SSC11536.1"/>
    <property type="molecule type" value="Genomic_DNA"/>
</dbReference>
<reference evidence="7 8" key="1">
    <citation type="submission" date="2017-01" db="EMBL/GenBank/DDBJ databases">
        <authorList>
            <person name="Erauso G."/>
        </authorList>
    </citation>
    <scope>NUCLEOTIDE SEQUENCE [LARGE SCALE GENOMIC DNA]</scope>
    <source>
        <strain evidence="7">MESINF1</strain>
    </source>
</reference>
<name>A0A7Z7PQ95_9BACT</name>
<dbReference type="InterPro" id="IPR011611">
    <property type="entry name" value="PfkB_dom"/>
</dbReference>
<sequence length="315" mass="34293">MSCEIYSFGEPLAGFYAKDQRRLSQIGDFHMTWGGDTSNVAVASARLGRSSGYITRIGNDSFGHGLMELWKSNGVDTTNVIIDQEYPTGMYFVSFNGEKHEFDYRRKDAAARKFGPADAEKISFEGVKIFHLSGISQAISRECLEASFVLMKRAKALGAKISYDLNYRGKLWSTELAKAVYIKTITDFADIVSFNEEEMEILSLQGSPVEAVMEVMKMGPTTVALRRGSQGAILGTNEGIFEGEAKKVRVADTVGAGDAFTASLLCCNLENLGTQEALEFALRAAALTCTATGSTEGQPTRKQIMDFSGGNPVIQ</sequence>
<evidence type="ECO:0000313" key="7">
    <source>
        <dbReference type="EMBL" id="SSC11536.1"/>
    </source>
</evidence>
<comment type="similarity">
    <text evidence="1">Belongs to the carbohydrate kinase PfkB family.</text>
</comment>
<dbReference type="InterPro" id="IPR050306">
    <property type="entry name" value="PfkB_Carbo_kinase"/>
</dbReference>
<dbReference type="EC" id="2.7.1.45" evidence="7"/>
<dbReference type="AlphaFoldDB" id="A0A7Z7PQ95"/>
<gene>
    <name evidence="7" type="ORF">MESINF_0087</name>
</gene>
<evidence type="ECO:0000259" key="6">
    <source>
        <dbReference type="Pfam" id="PF00294"/>
    </source>
</evidence>
<evidence type="ECO:0000256" key="1">
    <source>
        <dbReference type="ARBA" id="ARBA00010688"/>
    </source>
</evidence>